<proteinExistence type="predicted"/>
<evidence type="ECO:0008006" key="3">
    <source>
        <dbReference type="Google" id="ProtNLM"/>
    </source>
</evidence>
<dbReference type="Proteomes" id="UP000026962">
    <property type="component" value="Chromosome 12"/>
</dbReference>
<reference evidence="1" key="1">
    <citation type="submission" date="2015-04" db="UniProtKB">
        <authorList>
            <consortium name="EnsemblPlants"/>
        </authorList>
    </citation>
    <scope>IDENTIFICATION</scope>
</reference>
<dbReference type="AlphaFoldDB" id="A0A0E0MJA2"/>
<dbReference type="HOGENOM" id="CLU_537917_0_0_1"/>
<dbReference type="Gramene" id="OPUNC12G01880.1">
    <property type="protein sequence ID" value="OPUNC12G01880.1"/>
    <property type="gene ID" value="OPUNC12G01880"/>
</dbReference>
<dbReference type="EnsemblPlants" id="OPUNC12G01880.1">
    <property type="protein sequence ID" value="OPUNC12G01880.1"/>
    <property type="gene ID" value="OPUNC12G01880"/>
</dbReference>
<dbReference type="STRING" id="4537.A0A0E0MJA2"/>
<evidence type="ECO:0000313" key="2">
    <source>
        <dbReference type="Proteomes" id="UP000026962"/>
    </source>
</evidence>
<sequence>MEVLMEAEEGQGGEGEGGIDCAALAGGRRRRLAEQMGGICDRPDHPLFGDIPSRAEFPSTFSSAEYYMKCLRSEISQNVIEQLKLPLGCLDQANSHEITDIKEIDFPYYMIDVELNTAGGFRNHLRRPFRRGDMIILSEAPGKSHGISLAMVAEDEDLHFHTSFKVRIMRKDDVATSLHYKCATILELNIQSDVDSCLSAHADIHNKSQCIVNSIIQLPDVVTDQCPNRNNSFDTSRFENDLDEYQIEAMESILIKGPKDSRKTKLISAILASIGHTLRCVVYAPSASDVVGILNEIKHLNMSQDQYKQFCEKAIVFERACDLGADFRHMSVESRIDSTRKFLGTPGWKYFINWAVQVLQDYKQLYKAFTKARKASFLDIFKDEFMKASKHLKNCIQYLHTRVQDSTVEDNIMKLMSSLKEMEELLGHADLDNRCLRDVLSKENFNASSGNYAIAEKEWQQDTVSTSLFERLTYLGFKEHLLLEQHKRKSLSWHNGRKAPEQPNVCE</sequence>
<accession>A0A0E0MJA2</accession>
<name>A0A0E0MJA2_ORYPU</name>
<keyword evidence="2" id="KW-1185">Reference proteome</keyword>
<protein>
    <recommendedName>
        <fullName evidence="3">DNA2/NAM7 helicase helicase domain-containing protein</fullName>
    </recommendedName>
</protein>
<evidence type="ECO:0000313" key="1">
    <source>
        <dbReference type="EnsemblPlants" id="OPUNC12G01880.1"/>
    </source>
</evidence>
<organism evidence="1">
    <name type="scientific">Oryza punctata</name>
    <name type="common">Red rice</name>
    <dbReference type="NCBI Taxonomy" id="4537"/>
    <lineage>
        <taxon>Eukaryota</taxon>
        <taxon>Viridiplantae</taxon>
        <taxon>Streptophyta</taxon>
        <taxon>Embryophyta</taxon>
        <taxon>Tracheophyta</taxon>
        <taxon>Spermatophyta</taxon>
        <taxon>Magnoliopsida</taxon>
        <taxon>Liliopsida</taxon>
        <taxon>Poales</taxon>
        <taxon>Poaceae</taxon>
        <taxon>BOP clade</taxon>
        <taxon>Oryzoideae</taxon>
        <taxon>Oryzeae</taxon>
        <taxon>Oryzinae</taxon>
        <taxon>Oryza</taxon>
    </lineage>
</organism>
<reference evidence="1" key="2">
    <citation type="submission" date="2018-05" db="EMBL/GenBank/DDBJ databases">
        <title>OpunRS2 (Oryza punctata Reference Sequence Version 2).</title>
        <authorList>
            <person name="Zhang J."/>
            <person name="Kudrna D."/>
            <person name="Lee S."/>
            <person name="Talag J."/>
            <person name="Welchert J."/>
            <person name="Wing R.A."/>
        </authorList>
    </citation>
    <scope>NUCLEOTIDE SEQUENCE [LARGE SCALE GENOMIC DNA]</scope>
</reference>